<dbReference type="EMBL" id="WWEO01000043">
    <property type="protein sequence ID" value="NCD70402.1"/>
    <property type="molecule type" value="Genomic_DNA"/>
</dbReference>
<name>A0A966DUG9_9SPHI</name>
<dbReference type="NCBIfam" id="NF033709">
    <property type="entry name" value="PorV_fam"/>
    <property type="match status" value="1"/>
</dbReference>
<reference evidence="3" key="2">
    <citation type="submission" date="2020-10" db="EMBL/GenBank/DDBJ databases">
        <title>Mucilaginibacter sp. nov., isolated from soil.</title>
        <authorList>
            <person name="Jeon C.O."/>
        </authorList>
    </citation>
    <scope>NUCLEOTIDE SEQUENCE</scope>
    <source>
        <strain evidence="3">R11</strain>
    </source>
</reference>
<accession>A0A966DUG9</accession>
<feature type="chain" id="PRO_5037951233" evidence="1">
    <location>
        <begin position="23"/>
        <end position="390"/>
    </location>
</feature>
<dbReference type="Pfam" id="PF19572">
    <property type="entry name" value="PorV"/>
    <property type="match status" value="1"/>
</dbReference>
<evidence type="ECO:0000313" key="3">
    <source>
        <dbReference type="EMBL" id="NCD70402.1"/>
    </source>
</evidence>
<dbReference type="Proteomes" id="UP000638732">
    <property type="component" value="Unassembled WGS sequence"/>
</dbReference>
<evidence type="ECO:0000256" key="1">
    <source>
        <dbReference type="SAM" id="SignalP"/>
    </source>
</evidence>
<dbReference type="InterPro" id="IPR045741">
    <property type="entry name" value="PorV"/>
</dbReference>
<protein>
    <submittedName>
        <fullName evidence="3">Type IX secretion system outer membrane channel protein PorV</fullName>
    </submittedName>
</protein>
<dbReference type="SUPFAM" id="SSF56935">
    <property type="entry name" value="Porins"/>
    <property type="match status" value="1"/>
</dbReference>
<reference evidence="3" key="1">
    <citation type="submission" date="2020-01" db="EMBL/GenBank/DDBJ databases">
        <authorList>
            <person name="Seo Y.L."/>
        </authorList>
    </citation>
    <scope>NUCLEOTIDE SEQUENCE</scope>
    <source>
        <strain evidence="3">R11</strain>
    </source>
</reference>
<keyword evidence="1" id="KW-0732">Signal</keyword>
<dbReference type="NCBIfam" id="NF033710">
    <property type="entry name" value="T9SS_OM_PorV"/>
    <property type="match status" value="1"/>
</dbReference>
<dbReference type="Gene3D" id="2.40.160.60">
    <property type="entry name" value="Outer membrane protein transport protein (OMPP1/FadL/TodX)"/>
    <property type="match status" value="2"/>
</dbReference>
<evidence type="ECO:0000259" key="2">
    <source>
        <dbReference type="Pfam" id="PF19572"/>
    </source>
</evidence>
<evidence type="ECO:0000313" key="4">
    <source>
        <dbReference type="Proteomes" id="UP000638732"/>
    </source>
</evidence>
<feature type="domain" description="Type IX secretion system protein PorV" evidence="2">
    <location>
        <begin position="36"/>
        <end position="273"/>
    </location>
</feature>
<gene>
    <name evidence="3" type="primary">porV</name>
    <name evidence="3" type="ORF">GSY63_13620</name>
</gene>
<proteinExistence type="predicted"/>
<sequence>MLPKLTGIVLIFSLLAPFESLAQVIGRGGTNTNGSNSGAIVTGVPFLNIGPDSRSGALGDAGVALSPDVNASFWNPSKLAFLESNNALGISYSPWLHKLVPDVSLSYLSYAHKLDDRNTIGASLRYFNLGSIQLVDESQQDLGTYTPNEFSVDGTFARKFGKEFSLGLTLRYIHSNLYNGTFSAGQQTNSVNDIATDVSFFYQHPGEELGKPSLFAFGANISNIGPSISYTNNGDKYYLPTNLKVGIANTLNIDEYSQLTFAFDINKLLVPTTKYDAQGNITSGNKSVPAAVFGSFSDAPGGFSEEMKEISYSPGLEYWYNKQFALRAGYFYENPSKGNRQYLTLGAGLKYDIFDLDFAYLAASQQKSPLANTLRFSVLINFQSGKPKTK</sequence>
<keyword evidence="4" id="KW-1185">Reference proteome</keyword>
<dbReference type="AlphaFoldDB" id="A0A966DUG9"/>
<feature type="signal peptide" evidence="1">
    <location>
        <begin position="1"/>
        <end position="22"/>
    </location>
</feature>
<comment type="caution">
    <text evidence="3">The sequence shown here is derived from an EMBL/GenBank/DDBJ whole genome shotgun (WGS) entry which is preliminary data.</text>
</comment>
<dbReference type="InterPro" id="IPR047799">
    <property type="entry name" value="T9SS_OM_PorV"/>
</dbReference>
<organism evidence="3 4">
    <name type="scientific">Mucilaginibacter agri</name>
    <dbReference type="NCBI Taxonomy" id="2695265"/>
    <lineage>
        <taxon>Bacteria</taxon>
        <taxon>Pseudomonadati</taxon>
        <taxon>Bacteroidota</taxon>
        <taxon>Sphingobacteriia</taxon>
        <taxon>Sphingobacteriales</taxon>
        <taxon>Sphingobacteriaceae</taxon>
        <taxon>Mucilaginibacter</taxon>
    </lineage>
</organism>